<dbReference type="AlphaFoldDB" id="A0A8H4JMR0"/>
<dbReference type="Proteomes" id="UP000536711">
    <property type="component" value="Unassembled WGS sequence"/>
</dbReference>
<evidence type="ECO:0000313" key="1">
    <source>
        <dbReference type="EMBL" id="KAF4432722.1"/>
    </source>
</evidence>
<evidence type="ECO:0000313" key="2">
    <source>
        <dbReference type="Proteomes" id="UP000536711"/>
    </source>
</evidence>
<accession>A0A8H4JMR0</accession>
<reference evidence="1 2" key="1">
    <citation type="submission" date="2020-01" db="EMBL/GenBank/DDBJ databases">
        <title>Identification and distribution of gene clusters putatively required for synthesis of sphingolipid metabolism inhibitors in phylogenetically diverse species of the filamentous fungus Fusarium.</title>
        <authorList>
            <person name="Kim H.-S."/>
            <person name="Busman M."/>
            <person name="Brown D.W."/>
            <person name="Divon H."/>
            <person name="Uhlig S."/>
            <person name="Proctor R.H."/>
        </authorList>
    </citation>
    <scope>NUCLEOTIDE SEQUENCE [LARGE SCALE GENOMIC DNA]</scope>
    <source>
        <strain evidence="1 2">NRRL 13308</strain>
    </source>
</reference>
<dbReference type="EMBL" id="JAADJF010000228">
    <property type="protein sequence ID" value="KAF4432722.1"/>
    <property type="molecule type" value="Genomic_DNA"/>
</dbReference>
<gene>
    <name evidence="1" type="ORF">FACUT_8258</name>
</gene>
<protein>
    <submittedName>
        <fullName evidence="1">Uncharacterized protein</fullName>
    </submittedName>
</protein>
<organism evidence="1 2">
    <name type="scientific">Fusarium acutatum</name>
    <dbReference type="NCBI Taxonomy" id="78861"/>
    <lineage>
        <taxon>Eukaryota</taxon>
        <taxon>Fungi</taxon>
        <taxon>Dikarya</taxon>
        <taxon>Ascomycota</taxon>
        <taxon>Pezizomycotina</taxon>
        <taxon>Sordariomycetes</taxon>
        <taxon>Hypocreomycetidae</taxon>
        <taxon>Hypocreales</taxon>
        <taxon>Nectriaceae</taxon>
        <taxon>Fusarium</taxon>
        <taxon>Fusarium fujikuroi species complex</taxon>
    </lineage>
</organism>
<name>A0A8H4JMR0_9HYPO</name>
<proteinExistence type="predicted"/>
<keyword evidence="2" id="KW-1185">Reference proteome</keyword>
<sequence length="87" mass="9228">MTLATAKDQRTGGLSLVPWKSFPKCHSIGIQYAGLRPRLLPAATAAAAACSSTRLLTTDHSDSALNSPLFADTTELFPDLVKRPCQG</sequence>
<comment type="caution">
    <text evidence="1">The sequence shown here is derived from an EMBL/GenBank/DDBJ whole genome shotgun (WGS) entry which is preliminary data.</text>
</comment>